<dbReference type="EMBL" id="LT160027">
    <property type="protein sequence ID" value="CXI22626.1"/>
    <property type="molecule type" value="Genomic_DNA"/>
</dbReference>
<evidence type="ECO:0008006" key="13">
    <source>
        <dbReference type="Google" id="ProtNLM"/>
    </source>
</evidence>
<dbReference type="Proteomes" id="UP000069549">
    <property type="component" value="Chromosome 7"/>
</dbReference>
<keyword evidence="2" id="KW-1133">Transmembrane helix</keyword>
<evidence type="ECO:0000313" key="10">
    <source>
        <dbReference type="Proteomes" id="UP000219974"/>
    </source>
</evidence>
<evidence type="ECO:0000313" key="4">
    <source>
        <dbReference type="EMBL" id="SCM20116.1"/>
    </source>
</evidence>
<evidence type="ECO:0000313" key="9">
    <source>
        <dbReference type="Proteomes" id="UP000219860"/>
    </source>
</evidence>
<feature type="transmembrane region" description="Helical" evidence="2">
    <location>
        <begin position="340"/>
        <end position="361"/>
    </location>
</feature>
<dbReference type="EMBL" id="LT608255">
    <property type="protein sequence ID" value="SCO60124.1"/>
    <property type="molecule type" value="Genomic_DNA"/>
</dbReference>
<dbReference type="OMA" id="VIIFLYD"/>
<feature type="transmembrane region" description="Helical" evidence="2">
    <location>
        <begin position="518"/>
        <end position="542"/>
    </location>
</feature>
<proteinExistence type="predicted"/>
<organism evidence="3 8">
    <name type="scientific">Plasmodium berghei</name>
    <dbReference type="NCBI Taxonomy" id="5821"/>
    <lineage>
        <taxon>Eukaryota</taxon>
        <taxon>Sar</taxon>
        <taxon>Alveolata</taxon>
        <taxon>Apicomplexa</taxon>
        <taxon>Aconoidasida</taxon>
        <taxon>Haemosporida</taxon>
        <taxon>Plasmodiidae</taxon>
        <taxon>Plasmodium</taxon>
        <taxon>Plasmodium (Vinckeia)</taxon>
    </lineage>
</organism>
<evidence type="ECO:0000313" key="6">
    <source>
        <dbReference type="EMBL" id="SCO59224.1"/>
    </source>
</evidence>
<sequence>MELYEEEVYEKANINVTIIVNDDIKDIIIKNLNNNMNNDNININSYNYNNINKINNFLNNSEQSGKSDNILTTWLKKIKNTSSAIIFCVDWQNIINEKIDNNNNDVELNKRENIDYKNGVEYKEDPNNDKQYLNVRGLSDEAVNPYNPFENNGNKYYNSCSGDNAISNKPEDRGETNKTDINSIHNEKYMKEISDYLIKRIEEINTIIMKRKKICKIILLVVLPENTKSTEEYIKYISFLNSQNISAIFITLGLKGIHNKIMKLQNLLKDCINSFFKQYIISYESKSSKNVLYFFTYNFKKAYILEMLEKYDESMKIYVNICKVFYEHIGEQIFSNKKSFFEYVIFFNCVSLRMISIYLYFKDIKKALHHIYTHNKIIFLALMNRDEYISSEHNKKLVEIINIFNIKGDKNFIDCIRYNEYDDGKKDKKILYIKNNSECVNKLVDILYDIIIKEYVYYNLLSCIYFYFYRIIKNFNLNMHDVIIYAIYTCCCIYYKIKAIEKQKKLLKEFPGIKFDKYITLASVMSLYDFILNILIEIFRVISTNKITNLTRIIIYLLSVIYYEKGNYVFALYMLLQFFKDETGGVIFNYIDVNILKNTECEFDKFCLDLQDFAETRIFLKIGNRNSNEPMLFLIIICLGILINHKKVGINVNEKEMSNEAFNIKRYEKLFIEICFEYINCLIKNKKEKEKKEFNEFIKKYFKFINKENVYTPININISICDVFFKLYYLVDNNIKIFLKIKNKNNLNFIYLPFIGILMNKEMRFYKIKYSNFYDGHVYLSCELIKNNNEENFLSDFINNEIVIVNNNEGITESGEPNKIRNMFFLNEKNIMNMCIENVNKSAIDIEYIQLYLYIYNNIIKIKISNIYSYMLKRKYMERVYTNDFNSFENEKNNSSEFNVFSKEQHKIENLSEYEEIKKERSNDDVIIRAENKVINSNCKDKNKRKLFEIKDENDKSEFYKLKEGIYLNKYENKIILNKNKYIFSNLVNKYVNYFVYTNNNILYMNEFNIGYIYISYSKYITEFELNFKYEIENSKNTYFYLLVKRDNILGIEHICDGKEVSFFVNKDIFKYVEHEETNLYESNVYKNDSGNENNDKIRLQNKSEAEEENCECNNTNDCIKNFVINEKIHDLFRKKEEYISEETVNKKKCDFFLFEIKENKFDNISLNTKIKSLYGKSNFCNEPSMIYKIKTEKRKNNKKKKLMFDINYKEKLICIPFLLYTNEKHSVNIKIEFSFKNNDFSDHIDYYIHYSVIPSIISMVTSVNMMEGKNINPNTLKSSVISSTGKDVINGMFNSVSNMNKDNIKEETNYNDNNNNEVNNWDNIQDMKYFYYYIYIYNNKNKSIIIKNITNGKLDDIVKLGEKCTYCNLVKISNQEKVNLEYQLNYNNLYFPFNKIFENAVFTNYLKMPHEDIGYNIKELNNINNDKKSKIKIELNYSKIVKYNECFTVESIITNEANITEEVIIFLYDKRKKKKKKIEQIDQKKKTSSFNNIYFDQFNVNYNKKNQDFSYKQDSYSSYNTDSDHNSLYSSGDLENINFEENNSDSNIIYNDVNDLEKKRNKKYIVNGVKMMKSILLPYQTFRLKWSFVAFTYGFLKLPNVLIQRKTKIKNNVNVFSSENIELFVI</sequence>
<evidence type="ECO:0000256" key="1">
    <source>
        <dbReference type="SAM" id="MobiDB-lite"/>
    </source>
</evidence>
<reference evidence="3 8" key="1">
    <citation type="submission" date="2016-02" db="EMBL/GenBank/DDBJ databases">
        <authorList>
            <consortium name="Pathogen Informatics"/>
        </authorList>
    </citation>
    <scope>NUCLEOTIDE SEQUENCE [LARGE SCALE GENOMIC DNA]</scope>
    <source>
        <strain evidence="3 8">K173</strain>
        <strain evidence="4 12">NK65 ny</strain>
        <strain evidence="5 11">NK65e</strain>
        <strain evidence="7 9">SP11 Antwerpcl1</strain>
        <strain evidence="6 10">SP11 RLL</strain>
    </source>
</reference>
<name>A0A0Y9VJ82_PLABE</name>
<feature type="transmembrane region" description="Helical" evidence="2">
    <location>
        <begin position="455"/>
        <end position="472"/>
    </location>
</feature>
<dbReference type="VEuPathDB" id="PlasmoDB:PBANKA_0701700"/>
<dbReference type="Proteomes" id="UP000219860">
    <property type="component" value="Chromosome 7"/>
</dbReference>
<evidence type="ECO:0000313" key="3">
    <source>
        <dbReference type="EMBL" id="CXI22626.1"/>
    </source>
</evidence>
<feature type="transmembrane region" description="Helical" evidence="2">
    <location>
        <begin position="554"/>
        <end position="576"/>
    </location>
</feature>
<dbReference type="OrthoDB" id="371916at2759"/>
<evidence type="ECO:0000313" key="7">
    <source>
        <dbReference type="EMBL" id="SCO60124.1"/>
    </source>
</evidence>
<evidence type="ECO:0000313" key="11">
    <source>
        <dbReference type="Proteomes" id="UP000220214"/>
    </source>
</evidence>
<dbReference type="Proteomes" id="UP000219974">
    <property type="component" value="Chromosome 7"/>
</dbReference>
<feature type="compositionally biased region" description="Basic and acidic residues" evidence="1">
    <location>
        <begin position="169"/>
        <end position="178"/>
    </location>
</feature>
<feature type="region of interest" description="Disordered" evidence="1">
    <location>
        <begin position="161"/>
        <end position="180"/>
    </location>
</feature>
<accession>A0A0Y9VJ82</accession>
<dbReference type="EMBL" id="LT608271">
    <property type="protein sequence ID" value="SCO59224.1"/>
    <property type="molecule type" value="Genomic_DNA"/>
</dbReference>
<dbReference type="EMBL" id="LT608143">
    <property type="protein sequence ID" value="SCM20116.1"/>
    <property type="molecule type" value="Genomic_DNA"/>
</dbReference>
<gene>
    <name evidence="3" type="ORF">PBK173_000121200</name>
    <name evidence="5" type="ORF">PBNK65E_000114600</name>
    <name evidence="4" type="ORF">PBNK65NY_000113900</name>
    <name evidence="7" type="ORF">PBSP11A_000114200</name>
    <name evidence="6" type="ORF">PBSP11RLL_000113800</name>
</gene>
<evidence type="ECO:0000313" key="5">
    <source>
        <dbReference type="EMBL" id="SCN23762.1"/>
    </source>
</evidence>
<keyword evidence="2" id="KW-0812">Transmembrane</keyword>
<evidence type="ECO:0000313" key="12">
    <source>
        <dbReference type="Proteomes" id="UP000516480"/>
    </source>
</evidence>
<evidence type="ECO:0000256" key="2">
    <source>
        <dbReference type="SAM" id="Phobius"/>
    </source>
</evidence>
<dbReference type="Proteomes" id="UP000516480">
    <property type="component" value="Chromosome 7"/>
</dbReference>
<keyword evidence="2" id="KW-0472">Membrane</keyword>
<dbReference type="Proteomes" id="UP000220214">
    <property type="component" value="Chromosome 7"/>
</dbReference>
<dbReference type="EMBL" id="LT614633">
    <property type="protein sequence ID" value="SCN23762.1"/>
    <property type="molecule type" value="Genomic_DNA"/>
</dbReference>
<evidence type="ECO:0000313" key="8">
    <source>
        <dbReference type="Proteomes" id="UP000069549"/>
    </source>
</evidence>
<protein>
    <recommendedName>
        <fullName evidence="13">CCAAT-box DNA binding protein subunit B</fullName>
    </recommendedName>
</protein>